<dbReference type="InterPro" id="IPR011990">
    <property type="entry name" value="TPR-like_helical_dom_sf"/>
</dbReference>
<evidence type="ECO:0000259" key="2">
    <source>
        <dbReference type="PROSITE" id="PS50280"/>
    </source>
</evidence>
<dbReference type="PANTHER" id="PTHR47643:SF2">
    <property type="entry name" value="TPR DOMAIN PROTEIN (AFU_ORTHOLOGUE AFUA_5G12710)"/>
    <property type="match status" value="1"/>
</dbReference>
<gene>
    <name evidence="3" type="ORF">DMC30DRAFT_390203</name>
</gene>
<dbReference type="Gene3D" id="2.170.270.10">
    <property type="entry name" value="SET domain"/>
    <property type="match status" value="1"/>
</dbReference>
<keyword evidence="4" id="KW-1185">Reference proteome</keyword>
<evidence type="ECO:0000313" key="4">
    <source>
        <dbReference type="Proteomes" id="UP000311382"/>
    </source>
</evidence>
<dbReference type="EMBL" id="SOZI01000014">
    <property type="protein sequence ID" value="TNY23197.1"/>
    <property type="molecule type" value="Genomic_DNA"/>
</dbReference>
<sequence>MRASKTHKGRYLLCRILTVPILTSGMTMVVEDQDGRVEHLSLYNLDLHGVSNGPDLDTLFPQGAVLVIREPTYQTEPRDTSKFVIRVESPTDYHFLPPQHPLTRAVRWATPAPVKPRPASSDYKALGNGYFAEKKDLLAVKAYSDGLDATDDPALRLVLALNRAIARVRVGAFVSACRDSSDVIALLSDGVSGPPRAVEKAMLRRAKALEGARLLTRACEEYRRITIFEPDNEEAKAARSRIEGMLEASRTGQYDWLHLRSLDLPATWRNGTLNVADFFGPIKVAAIEGRKGGRGIVATRNIKAGELLLVEKAFAFGLDASSKGYDLGTDLVLSASRIGLIAAVVSKIQDDPACAKLVYSLYAGPKFAPLGTTPLGAYQDRDVPFDDAAPVPFADIERIQNIAIYSGVELTQFELVGSPAPTGLWLGGSHFNHDCMPNAAVRHQGDVMIVRARSPIKAGAEVFISHHNQNPGIDRQKALFAAHFPDGCPCDHCRISGGDAAEHLAKVAALVGEGSEWAKVKAELVATDYKDPRVAERALKVYRRDLPKVEAAYPRGHGPIKPDLFRPLQDVAELVPDEEAIQLNIRAFASVGAEFKYSANDIDVVSTPVVYGDMTMSCMMTVAYLHGRLHRHAGEHAWFKAAAKMCHAIEGYDYDAFCKRSVEVVATLGLERLVEACRPVVQL</sequence>
<dbReference type="SUPFAM" id="SSF82199">
    <property type="entry name" value="SET domain"/>
    <property type="match status" value="1"/>
</dbReference>
<keyword evidence="1" id="KW-0732">Signal</keyword>
<dbReference type="AlphaFoldDB" id="A0A5C5G269"/>
<feature type="domain" description="SET" evidence="2">
    <location>
        <begin position="280"/>
        <end position="467"/>
    </location>
</feature>
<dbReference type="SUPFAM" id="SSF48452">
    <property type="entry name" value="TPR-like"/>
    <property type="match status" value="1"/>
</dbReference>
<dbReference type="OrthoDB" id="5945798at2759"/>
<dbReference type="PANTHER" id="PTHR47643">
    <property type="entry name" value="TPR DOMAIN PROTEIN (AFU_ORTHOLOGUE AFUA_5G12710)"/>
    <property type="match status" value="1"/>
</dbReference>
<evidence type="ECO:0000313" key="3">
    <source>
        <dbReference type="EMBL" id="TNY23197.1"/>
    </source>
</evidence>
<proteinExistence type="predicted"/>
<dbReference type="STRING" id="5288.A0A5C5G269"/>
<organism evidence="3 4">
    <name type="scientific">Rhodotorula diobovata</name>
    <dbReference type="NCBI Taxonomy" id="5288"/>
    <lineage>
        <taxon>Eukaryota</taxon>
        <taxon>Fungi</taxon>
        <taxon>Dikarya</taxon>
        <taxon>Basidiomycota</taxon>
        <taxon>Pucciniomycotina</taxon>
        <taxon>Microbotryomycetes</taxon>
        <taxon>Sporidiobolales</taxon>
        <taxon>Sporidiobolaceae</taxon>
        <taxon>Rhodotorula</taxon>
    </lineage>
</organism>
<name>A0A5C5G269_9BASI</name>
<dbReference type="InterPro" id="IPR046341">
    <property type="entry name" value="SET_dom_sf"/>
</dbReference>
<comment type="caution">
    <text evidence="3">The sequence shown here is derived from an EMBL/GenBank/DDBJ whole genome shotgun (WGS) entry which is preliminary data.</text>
</comment>
<accession>A0A5C5G269</accession>
<evidence type="ECO:0000256" key="1">
    <source>
        <dbReference type="SAM" id="SignalP"/>
    </source>
</evidence>
<dbReference type="Gene3D" id="1.25.40.10">
    <property type="entry name" value="Tetratricopeptide repeat domain"/>
    <property type="match status" value="1"/>
</dbReference>
<feature type="signal peptide" evidence="1">
    <location>
        <begin position="1"/>
        <end position="25"/>
    </location>
</feature>
<dbReference type="InterPro" id="IPR053209">
    <property type="entry name" value="Gramillin-biosynth_MTr"/>
</dbReference>
<dbReference type="Pfam" id="PF00856">
    <property type="entry name" value="SET"/>
    <property type="match status" value="1"/>
</dbReference>
<protein>
    <recommendedName>
        <fullName evidence="2">SET domain-containing protein</fullName>
    </recommendedName>
</protein>
<reference evidence="3 4" key="1">
    <citation type="submission" date="2019-03" db="EMBL/GenBank/DDBJ databases">
        <title>Rhodosporidium diobovatum UCD-FST 08-225 genome sequencing, assembly, and annotation.</title>
        <authorList>
            <person name="Fakankun I.U."/>
            <person name="Fristensky B."/>
            <person name="Levin D.B."/>
        </authorList>
    </citation>
    <scope>NUCLEOTIDE SEQUENCE [LARGE SCALE GENOMIC DNA]</scope>
    <source>
        <strain evidence="3 4">UCD-FST 08-225</strain>
    </source>
</reference>
<dbReference type="Proteomes" id="UP000311382">
    <property type="component" value="Unassembled WGS sequence"/>
</dbReference>
<dbReference type="PROSITE" id="PS50280">
    <property type="entry name" value="SET"/>
    <property type="match status" value="1"/>
</dbReference>
<dbReference type="InterPro" id="IPR001214">
    <property type="entry name" value="SET_dom"/>
</dbReference>
<feature type="chain" id="PRO_5023141983" description="SET domain-containing protein" evidence="1">
    <location>
        <begin position="26"/>
        <end position="683"/>
    </location>
</feature>